<dbReference type="SUPFAM" id="SSF75304">
    <property type="entry name" value="Amidase signature (AS) enzymes"/>
    <property type="match status" value="1"/>
</dbReference>
<keyword evidence="2" id="KW-0808">Transferase</keyword>
<evidence type="ECO:0000313" key="2">
    <source>
        <dbReference type="EMBL" id="SHL51764.1"/>
    </source>
</evidence>
<protein>
    <submittedName>
        <fullName evidence="2">Aspartyl-tRNA(Asn)/glutamyl-tRNA(Gln) amidotransferase subunit A</fullName>
    </submittedName>
</protein>
<reference evidence="2 3" key="1">
    <citation type="submission" date="2016-11" db="EMBL/GenBank/DDBJ databases">
        <authorList>
            <person name="Jaros S."/>
            <person name="Januszkiewicz K."/>
            <person name="Wedrychowicz H."/>
        </authorList>
    </citation>
    <scope>NUCLEOTIDE SEQUENCE [LARGE SCALE GENOMIC DNA]</scope>
    <source>
        <strain evidence="2 3">DSM 29589</strain>
    </source>
</reference>
<feature type="domain" description="Amidase" evidence="1">
    <location>
        <begin position="22"/>
        <end position="431"/>
    </location>
</feature>
<dbReference type="Pfam" id="PF01425">
    <property type="entry name" value="Amidase"/>
    <property type="match status" value="1"/>
</dbReference>
<dbReference type="PANTHER" id="PTHR11895">
    <property type="entry name" value="TRANSAMIDASE"/>
    <property type="match status" value="1"/>
</dbReference>
<evidence type="ECO:0000259" key="1">
    <source>
        <dbReference type="Pfam" id="PF01425"/>
    </source>
</evidence>
<dbReference type="GO" id="GO:0016740">
    <property type="term" value="F:transferase activity"/>
    <property type="evidence" value="ECO:0007669"/>
    <property type="project" value="UniProtKB-KW"/>
</dbReference>
<dbReference type="InterPro" id="IPR000120">
    <property type="entry name" value="Amidase"/>
</dbReference>
<evidence type="ECO:0000313" key="3">
    <source>
        <dbReference type="Proteomes" id="UP000183974"/>
    </source>
</evidence>
<sequence length="444" mass="46727">MMDPVAELSKKLGEGEVTSLALTSACLDRILDTAGEGARAFTMIDPERSFSQAQLQDELRSRGAAPSALAGIPVSIKNLFDITGRVTIAGSRVLASAAPAKADAAVVGRLRAAGMVIMGHTNMTEFAYSGLGLNPHYGTPANPVDRSRIPGGSSSGAAVSVAAGMAAVGLGTDTGGSCRIPAAFCGLTGFKPTARRIPMEGTFPLSASFDSIGSIGRRVTCCELFDGILAGESGPVVTAPDLSDLRLAVLDNYVLDDLSPGVASAFDTALRTLSQAGAQISRIRLEDLDDLPGLNARGGIIAAEAWAVHKEMLAQNEAEYDPRVSARIRKGETQRPGEYDDLIEARRKMIARADLATEPFDALLMPTVAMEAPTFAEMEDDDAFGAANLLALRNTTVANILDRCAISLPLPVDGLPIGFMLMGETMEDRRLFAMARSVEKALRR</sequence>
<organism evidence="2 3">
    <name type="scientific">Roseovarius pacificus</name>
    <dbReference type="NCBI Taxonomy" id="337701"/>
    <lineage>
        <taxon>Bacteria</taxon>
        <taxon>Pseudomonadati</taxon>
        <taxon>Pseudomonadota</taxon>
        <taxon>Alphaproteobacteria</taxon>
        <taxon>Rhodobacterales</taxon>
        <taxon>Roseobacteraceae</taxon>
        <taxon>Roseovarius</taxon>
    </lineage>
</organism>
<dbReference type="InterPro" id="IPR036928">
    <property type="entry name" value="AS_sf"/>
</dbReference>
<dbReference type="InterPro" id="IPR023631">
    <property type="entry name" value="Amidase_dom"/>
</dbReference>
<dbReference type="PANTHER" id="PTHR11895:SF176">
    <property type="entry name" value="AMIDASE AMID-RELATED"/>
    <property type="match status" value="1"/>
</dbReference>
<gene>
    <name evidence="2" type="ORF">SAMN05444398_103145</name>
</gene>
<proteinExistence type="predicted"/>
<dbReference type="EMBL" id="FRBR01000003">
    <property type="protein sequence ID" value="SHL51764.1"/>
    <property type="molecule type" value="Genomic_DNA"/>
</dbReference>
<dbReference type="STRING" id="337701.SAMN05444398_103145"/>
<name>A0A1M7BA02_9RHOB</name>
<accession>A0A1M7BA02</accession>
<keyword evidence="3" id="KW-1185">Reference proteome</keyword>
<dbReference type="RefSeq" id="WP_073034199.1">
    <property type="nucleotide sequence ID" value="NZ_BMLR01000003.1"/>
</dbReference>
<dbReference type="Proteomes" id="UP000183974">
    <property type="component" value="Unassembled WGS sequence"/>
</dbReference>
<dbReference type="OrthoDB" id="9777859at2"/>
<dbReference type="AlphaFoldDB" id="A0A1M7BA02"/>
<dbReference type="Gene3D" id="3.90.1300.10">
    <property type="entry name" value="Amidase signature (AS) domain"/>
    <property type="match status" value="1"/>
</dbReference>
<dbReference type="NCBIfam" id="NF005460">
    <property type="entry name" value="PRK07056.1"/>
    <property type="match status" value="1"/>
</dbReference>